<accession>A0A6J4QFC7</accession>
<evidence type="ECO:0008006" key="2">
    <source>
        <dbReference type="Google" id="ProtNLM"/>
    </source>
</evidence>
<sequence>MSLEMRAGCERCGEDLCWGDPAFICSHECTFCAGCAGEMDHTCPNCGGELVRRPRRETP</sequence>
<dbReference type="Pfam" id="PF06906">
    <property type="entry name" value="DUF1272"/>
    <property type="match status" value="1"/>
</dbReference>
<dbReference type="AlphaFoldDB" id="A0A6J4QFC7"/>
<dbReference type="EMBL" id="CADCVF010000001">
    <property type="protein sequence ID" value="CAA9441572.1"/>
    <property type="molecule type" value="Genomic_DNA"/>
</dbReference>
<gene>
    <name evidence="1" type="ORF">AVDCRST_MAG58-5</name>
</gene>
<proteinExistence type="predicted"/>
<organism evidence="1">
    <name type="scientific">uncultured Rubrobacteraceae bacterium</name>
    <dbReference type="NCBI Taxonomy" id="349277"/>
    <lineage>
        <taxon>Bacteria</taxon>
        <taxon>Bacillati</taxon>
        <taxon>Actinomycetota</taxon>
        <taxon>Rubrobacteria</taxon>
        <taxon>Rubrobacterales</taxon>
        <taxon>Rubrobacteraceae</taxon>
        <taxon>environmental samples</taxon>
    </lineage>
</organism>
<reference evidence="1" key="1">
    <citation type="submission" date="2020-02" db="EMBL/GenBank/DDBJ databases">
        <authorList>
            <person name="Meier V. D."/>
        </authorList>
    </citation>
    <scope>NUCLEOTIDE SEQUENCE</scope>
    <source>
        <strain evidence="1">AVDCRST_MAG58</strain>
    </source>
</reference>
<evidence type="ECO:0000313" key="1">
    <source>
        <dbReference type="EMBL" id="CAA9441572.1"/>
    </source>
</evidence>
<dbReference type="InterPro" id="IPR010696">
    <property type="entry name" value="DUF1272"/>
</dbReference>
<protein>
    <recommendedName>
        <fullName evidence="2">RING-type domain-containing protein</fullName>
    </recommendedName>
</protein>
<name>A0A6J4QFC7_9ACTN</name>